<evidence type="ECO:0000313" key="1">
    <source>
        <dbReference type="EMBL" id="PMB15636.1"/>
    </source>
</evidence>
<dbReference type="NCBIfam" id="TIGR03696">
    <property type="entry name" value="Rhs_assc_core"/>
    <property type="match status" value="1"/>
</dbReference>
<evidence type="ECO:0000313" key="2">
    <source>
        <dbReference type="Proteomes" id="UP000235081"/>
    </source>
</evidence>
<name>A0A2N6L4H2_9CYAN</name>
<dbReference type="Gene3D" id="2.180.10.10">
    <property type="entry name" value="RHS repeat-associated core"/>
    <property type="match status" value="1"/>
</dbReference>
<reference evidence="1 2" key="1">
    <citation type="submission" date="2017-07" db="EMBL/GenBank/DDBJ databases">
        <title>Genomes of Fischerella (Mastigocladus) sp. strains.</title>
        <authorList>
            <person name="Miller S.R."/>
        </authorList>
    </citation>
    <scope>NUCLEOTIDE SEQUENCE [LARGE SCALE GENOMIC DNA]</scope>
    <source>
        <strain evidence="1 2">CCMEE 5318</strain>
    </source>
</reference>
<dbReference type="EMBL" id="NMQE01000932">
    <property type="protein sequence ID" value="PMB15636.1"/>
    <property type="molecule type" value="Genomic_DNA"/>
</dbReference>
<comment type="caution">
    <text evidence="1">The sequence shown here is derived from an EMBL/GenBank/DDBJ whole genome shotgun (WGS) entry which is preliminary data.</text>
</comment>
<accession>A0A2N6L4H2</accession>
<dbReference type="PANTHER" id="PTHR32305:SF15">
    <property type="entry name" value="PROTEIN RHSA-RELATED"/>
    <property type="match status" value="1"/>
</dbReference>
<evidence type="ECO:0008006" key="3">
    <source>
        <dbReference type="Google" id="ProtNLM"/>
    </source>
</evidence>
<dbReference type="AlphaFoldDB" id="A0A2N6L4H2"/>
<organism evidence="1 2">
    <name type="scientific">Fischerella thermalis CCMEE 5318</name>
    <dbReference type="NCBI Taxonomy" id="2019666"/>
    <lineage>
        <taxon>Bacteria</taxon>
        <taxon>Bacillati</taxon>
        <taxon>Cyanobacteriota</taxon>
        <taxon>Cyanophyceae</taxon>
        <taxon>Nostocales</taxon>
        <taxon>Hapalosiphonaceae</taxon>
        <taxon>Fischerella</taxon>
    </lineage>
</organism>
<sequence>MPEVSLYHVGARTYDPRTARWLQRDPIDAASGDPNLYRYCGNDPVNYRDPTGTEIQDEFTSVTCTRGRMEIVRMALEEARRVGSIRATQWWTYGKEFFQHHIFPQKLRDFFKKIGIDVDDCIIVVAEWF</sequence>
<feature type="non-terminal residue" evidence="1">
    <location>
        <position position="129"/>
    </location>
</feature>
<dbReference type="Proteomes" id="UP000235081">
    <property type="component" value="Unassembled WGS sequence"/>
</dbReference>
<dbReference type="InterPro" id="IPR050708">
    <property type="entry name" value="T6SS_VgrG/RHS"/>
</dbReference>
<proteinExistence type="predicted"/>
<dbReference type="InterPro" id="IPR022385">
    <property type="entry name" value="Rhs_assc_core"/>
</dbReference>
<protein>
    <recommendedName>
        <fullName evidence="3">RHS repeat-associated core domain-containing protein</fullName>
    </recommendedName>
</protein>
<gene>
    <name evidence="1" type="ORF">CEN46_25560</name>
</gene>
<dbReference type="PANTHER" id="PTHR32305">
    <property type="match status" value="1"/>
</dbReference>